<evidence type="ECO:0000313" key="1">
    <source>
        <dbReference type="EMBL" id="KKK63951.1"/>
    </source>
</evidence>
<organism evidence="1">
    <name type="scientific">marine sediment metagenome</name>
    <dbReference type="NCBI Taxonomy" id="412755"/>
    <lineage>
        <taxon>unclassified sequences</taxon>
        <taxon>metagenomes</taxon>
        <taxon>ecological metagenomes</taxon>
    </lineage>
</organism>
<name>A0A0F8ZVF8_9ZZZZ</name>
<dbReference type="AlphaFoldDB" id="A0A0F8ZVF8"/>
<sequence length="93" mass="10636">MRRKVNLEYDGAMSEKELRKELKDLTTSVLIFLKHLDLLMKQPSSVERGKKIATLCNNLDIANDSAMHFGLGFGFKKIGRLKKMTKAPIKKEK</sequence>
<comment type="caution">
    <text evidence="1">The sequence shown here is derived from an EMBL/GenBank/DDBJ whole genome shotgun (WGS) entry which is preliminary data.</text>
</comment>
<proteinExistence type="predicted"/>
<dbReference type="EMBL" id="LAZR01061256">
    <property type="protein sequence ID" value="KKK63951.1"/>
    <property type="molecule type" value="Genomic_DNA"/>
</dbReference>
<accession>A0A0F8ZVF8</accession>
<gene>
    <name evidence="1" type="ORF">LCGC14_2989130</name>
</gene>
<reference evidence="1" key="1">
    <citation type="journal article" date="2015" name="Nature">
        <title>Complex archaea that bridge the gap between prokaryotes and eukaryotes.</title>
        <authorList>
            <person name="Spang A."/>
            <person name="Saw J.H."/>
            <person name="Jorgensen S.L."/>
            <person name="Zaremba-Niedzwiedzka K."/>
            <person name="Martijn J."/>
            <person name="Lind A.E."/>
            <person name="van Eijk R."/>
            <person name="Schleper C."/>
            <person name="Guy L."/>
            <person name="Ettema T.J."/>
        </authorList>
    </citation>
    <scope>NUCLEOTIDE SEQUENCE</scope>
</reference>
<protein>
    <submittedName>
        <fullName evidence="1">Uncharacterized protein</fullName>
    </submittedName>
</protein>